<protein>
    <recommendedName>
        <fullName evidence="3">ABC-type transport auxiliary lipoprotein component domain-containing protein</fullName>
    </recommendedName>
</protein>
<dbReference type="HOGENOM" id="CLU_091341_1_0_6"/>
<dbReference type="Gene3D" id="3.40.50.10610">
    <property type="entry name" value="ABC-type transport auxiliary lipoprotein component"/>
    <property type="match status" value="1"/>
</dbReference>
<organism evidence="1 2">
    <name type="scientific">Methylomicrobium album BG8</name>
    <dbReference type="NCBI Taxonomy" id="686340"/>
    <lineage>
        <taxon>Bacteria</taxon>
        <taxon>Pseudomonadati</taxon>
        <taxon>Pseudomonadota</taxon>
        <taxon>Gammaproteobacteria</taxon>
        <taxon>Methylococcales</taxon>
        <taxon>Methylococcaceae</taxon>
        <taxon>Methylomicrobium</taxon>
    </lineage>
</organism>
<sequence>MKKYRLLYAAGVLLLGCSETVRVPALHDFGVGPLPPAAAGPQNAATAEIRVIAPKWLSDNRIRYRLLYDQPTRVRFYNLDQWIAPPPDLLRLHFSSGRLGPNYSLVIRLVNFEQQFEAPGSAFVLMHFSVEAFAADSKKKLGAREFVLRSGKISPDAQGAVQGFAELAERARQQVLDWLPESAGSP</sequence>
<dbReference type="eggNOG" id="COG3218">
    <property type="taxonomic scope" value="Bacteria"/>
</dbReference>
<proteinExistence type="predicted"/>
<name>H8GMG7_METAL</name>
<gene>
    <name evidence="1" type="ORF">Metal_3011</name>
</gene>
<dbReference type="PROSITE" id="PS51257">
    <property type="entry name" value="PROKAR_LIPOPROTEIN"/>
    <property type="match status" value="1"/>
</dbReference>
<dbReference type="RefSeq" id="WP_005373441.1">
    <property type="nucleotide sequence ID" value="NZ_CM001475.1"/>
</dbReference>
<dbReference type="SUPFAM" id="SSF159594">
    <property type="entry name" value="XCC0632-like"/>
    <property type="match status" value="1"/>
</dbReference>
<dbReference type="Proteomes" id="UP000005090">
    <property type="component" value="Chromosome"/>
</dbReference>
<evidence type="ECO:0000313" key="2">
    <source>
        <dbReference type="Proteomes" id="UP000005090"/>
    </source>
</evidence>
<evidence type="ECO:0000313" key="1">
    <source>
        <dbReference type="EMBL" id="EIC30691.1"/>
    </source>
</evidence>
<reference evidence="1 2" key="1">
    <citation type="journal article" date="2013" name="Genome Announc.">
        <title>Genome Sequence of the Obligate Gammaproteobacterial Methanotroph Methylomicrobium album Strain BG8.</title>
        <authorList>
            <person name="Kits K.D."/>
            <person name="Kalyuzhnaya M.G."/>
            <person name="Klotz M.G."/>
            <person name="Jetten M.S."/>
            <person name="Op den Camp H.J."/>
            <person name="Vuilleumier S."/>
            <person name="Bringel F."/>
            <person name="Dispirito A.A."/>
            <person name="Murrell J.C."/>
            <person name="Bruce D."/>
            <person name="Cheng J.F."/>
            <person name="Copeland A."/>
            <person name="Goodwin L."/>
            <person name="Hauser L."/>
            <person name="Lajus A."/>
            <person name="Land M.L."/>
            <person name="Lapidus A."/>
            <person name="Lucas S."/>
            <person name="Medigue C."/>
            <person name="Pitluck S."/>
            <person name="Woyke T."/>
            <person name="Zeytun A."/>
            <person name="Stein L.Y."/>
        </authorList>
    </citation>
    <scope>NUCLEOTIDE SEQUENCE [LARGE SCALE GENOMIC DNA]</scope>
    <source>
        <strain evidence="1 2">BG8</strain>
    </source>
</reference>
<evidence type="ECO:0008006" key="3">
    <source>
        <dbReference type="Google" id="ProtNLM"/>
    </source>
</evidence>
<dbReference type="STRING" id="686340.Metal_3011"/>
<keyword evidence="2" id="KW-1185">Reference proteome</keyword>
<accession>H8GMG7</accession>
<dbReference type="AlphaFoldDB" id="H8GMG7"/>
<dbReference type="EMBL" id="CM001475">
    <property type="protein sequence ID" value="EIC30691.1"/>
    <property type="molecule type" value="Genomic_DNA"/>
</dbReference>